<dbReference type="Pfam" id="PF05016">
    <property type="entry name" value="ParE_toxin"/>
    <property type="match status" value="1"/>
</dbReference>
<keyword evidence="3" id="KW-0378">Hydrolase</keyword>
<dbReference type="EMBL" id="SOCP01000025">
    <property type="protein sequence ID" value="TDV39732.1"/>
    <property type="molecule type" value="Genomic_DNA"/>
</dbReference>
<gene>
    <name evidence="3" type="ORF">CLV71_12544</name>
</gene>
<dbReference type="AlphaFoldDB" id="A0A4R7UUY6"/>
<keyword evidence="4" id="KW-1185">Reference proteome</keyword>
<sequence length="91" mass="10451">MTEHYDLEVAAGAARLIQHKLPEGVAAAVIEFITGTLLENLHRVGKALRYELDGIRSARRGAFRVLYEIDDERRRVVVLRVDHRADVYRPR</sequence>
<evidence type="ECO:0000313" key="4">
    <source>
        <dbReference type="Proteomes" id="UP000294927"/>
    </source>
</evidence>
<evidence type="ECO:0000256" key="2">
    <source>
        <dbReference type="ARBA" id="ARBA00022649"/>
    </source>
</evidence>
<dbReference type="Proteomes" id="UP000294927">
    <property type="component" value="Unassembled WGS sequence"/>
</dbReference>
<protein>
    <submittedName>
        <fullName evidence="3">mRNA-degrading endonuclease RelE of RelBE toxin-antitoxin system</fullName>
    </submittedName>
</protein>
<evidence type="ECO:0000313" key="3">
    <source>
        <dbReference type="EMBL" id="TDV39732.1"/>
    </source>
</evidence>
<dbReference type="SUPFAM" id="SSF143011">
    <property type="entry name" value="RelE-like"/>
    <property type="match status" value="1"/>
</dbReference>
<keyword evidence="2" id="KW-1277">Toxin-antitoxin system</keyword>
<comment type="caution">
    <text evidence="3">The sequence shown here is derived from an EMBL/GenBank/DDBJ whole genome shotgun (WGS) entry which is preliminary data.</text>
</comment>
<reference evidence="3 4" key="1">
    <citation type="submission" date="2019-03" db="EMBL/GenBank/DDBJ databases">
        <title>Genomic Encyclopedia of Archaeal and Bacterial Type Strains, Phase II (KMG-II): from individual species to whole genera.</title>
        <authorList>
            <person name="Goeker M."/>
        </authorList>
    </citation>
    <scope>NUCLEOTIDE SEQUENCE [LARGE SCALE GENOMIC DNA]</scope>
    <source>
        <strain evidence="3 4">DSM 45499</strain>
    </source>
</reference>
<keyword evidence="3" id="KW-0255">Endonuclease</keyword>
<dbReference type="InterPro" id="IPR035093">
    <property type="entry name" value="RelE/ParE_toxin_dom_sf"/>
</dbReference>
<dbReference type="OrthoDB" id="5326046at2"/>
<dbReference type="PANTHER" id="PTHR35601">
    <property type="entry name" value="TOXIN RELE"/>
    <property type="match status" value="1"/>
</dbReference>
<dbReference type="InterPro" id="IPR007712">
    <property type="entry name" value="RelE/ParE_toxin"/>
</dbReference>
<proteinExistence type="inferred from homology"/>
<dbReference type="GO" id="GO:0004519">
    <property type="term" value="F:endonuclease activity"/>
    <property type="evidence" value="ECO:0007669"/>
    <property type="project" value="UniProtKB-KW"/>
</dbReference>
<evidence type="ECO:0000256" key="1">
    <source>
        <dbReference type="ARBA" id="ARBA00006226"/>
    </source>
</evidence>
<keyword evidence="3" id="KW-0540">Nuclease</keyword>
<name>A0A4R7UUY6_9PSEU</name>
<accession>A0A4R7UUY6</accession>
<dbReference type="RefSeq" id="WP_133908639.1">
    <property type="nucleotide sequence ID" value="NZ_SOCP01000025.1"/>
</dbReference>
<organism evidence="3 4">
    <name type="scientific">Actinophytocola oryzae</name>
    <dbReference type="NCBI Taxonomy" id="502181"/>
    <lineage>
        <taxon>Bacteria</taxon>
        <taxon>Bacillati</taxon>
        <taxon>Actinomycetota</taxon>
        <taxon>Actinomycetes</taxon>
        <taxon>Pseudonocardiales</taxon>
        <taxon>Pseudonocardiaceae</taxon>
    </lineage>
</organism>
<comment type="similarity">
    <text evidence="1">Belongs to the RelE toxin family.</text>
</comment>
<dbReference type="PANTHER" id="PTHR35601:SF1">
    <property type="entry name" value="TOXIN RELE"/>
    <property type="match status" value="1"/>
</dbReference>
<dbReference type="Gene3D" id="3.30.2310.20">
    <property type="entry name" value="RelE-like"/>
    <property type="match status" value="1"/>
</dbReference>